<dbReference type="Proteomes" id="UP000032614">
    <property type="component" value="Chromosome 2"/>
</dbReference>
<dbReference type="Gene3D" id="3.30.2140.10">
    <property type="entry name" value="Arylamine N-acetyltransferase"/>
    <property type="match status" value="1"/>
</dbReference>
<comment type="similarity">
    <text evidence="1 2">Belongs to the arylamine N-acetyltransferase family.</text>
</comment>
<evidence type="ECO:0000313" key="3">
    <source>
        <dbReference type="EMBL" id="AJZ62800.1"/>
    </source>
</evidence>
<protein>
    <submittedName>
        <fullName evidence="3">N-acetyltransferase family protein</fullName>
    </submittedName>
</protein>
<dbReference type="PRINTS" id="PR01543">
    <property type="entry name" value="ANATRNSFRASE"/>
</dbReference>
<dbReference type="GeneID" id="66518164"/>
<evidence type="ECO:0000313" key="4">
    <source>
        <dbReference type="Proteomes" id="UP000032614"/>
    </source>
</evidence>
<dbReference type="SUPFAM" id="SSF54001">
    <property type="entry name" value="Cysteine proteinases"/>
    <property type="match status" value="1"/>
</dbReference>
<dbReference type="GO" id="GO:0016407">
    <property type="term" value="F:acetyltransferase activity"/>
    <property type="evidence" value="ECO:0007669"/>
    <property type="project" value="InterPro"/>
</dbReference>
<evidence type="ECO:0000256" key="1">
    <source>
        <dbReference type="ARBA" id="ARBA00006547"/>
    </source>
</evidence>
<reference evidence="3 4" key="1">
    <citation type="journal article" date="2015" name="Genome Announc.">
        <title>Complete genome sequences for 59 burkholderia isolates, both pathogenic and near neighbor.</title>
        <authorList>
            <person name="Johnson S.L."/>
            <person name="Bishop-Lilly K.A."/>
            <person name="Ladner J.T."/>
            <person name="Daligault H.E."/>
            <person name="Davenport K.W."/>
            <person name="Jaissle J."/>
            <person name="Frey K.G."/>
            <person name="Koroleva G.I."/>
            <person name="Bruce D.C."/>
            <person name="Coyne S.R."/>
            <person name="Broomall S.M."/>
            <person name="Li P.E."/>
            <person name="Teshima H."/>
            <person name="Gibbons H.S."/>
            <person name="Palacios G.F."/>
            <person name="Rosenzweig C.N."/>
            <person name="Redden C.L."/>
            <person name="Xu Y."/>
            <person name="Minogue T.D."/>
            <person name="Chain P.S."/>
        </authorList>
    </citation>
    <scope>NUCLEOTIDE SEQUENCE [LARGE SCALE GENOMIC DNA]</scope>
    <source>
        <strain evidence="3 4">ATCC BAA-463</strain>
    </source>
</reference>
<dbReference type="AlphaFoldDB" id="A0AAU8TNG0"/>
<dbReference type="EMBL" id="CP010027">
    <property type="protein sequence ID" value="AJZ62800.1"/>
    <property type="molecule type" value="Genomic_DNA"/>
</dbReference>
<dbReference type="PANTHER" id="PTHR11786">
    <property type="entry name" value="N-HYDROXYARYLAMINE O-ACETYLTRANSFERASE"/>
    <property type="match status" value="1"/>
</dbReference>
<dbReference type="Pfam" id="PF00797">
    <property type="entry name" value="Acetyltransf_2"/>
    <property type="match status" value="1"/>
</dbReference>
<proteinExistence type="inferred from homology"/>
<name>A0AAU8TNG0_9BURK</name>
<dbReference type="KEGG" id="bfn:OI25_4284"/>
<accession>A0AAU8TNG0</accession>
<evidence type="ECO:0000256" key="2">
    <source>
        <dbReference type="RuleBase" id="RU003452"/>
    </source>
</evidence>
<sequence>MSHTVNLENYFTRIGYQGPRAATLEVLQELHKLHPRSIPFENLNPLTHRAVKLDLESIEHKLITQKRGGYCFEQNALFANVLMQLGFDVTPLLGRVLWGREADTIPPRTHMVLRVDIGNEAWIADVGFGSVTLTAPLRLVAGSAQPTELGTFRLADAARGALYLEVQSRDESWARVYRFDLHPVEWIDYETSNWYTSTAPESVFLNHLIVCLVLPESRLTLLDNQLNERAADGQIISERQLKSADELATCLHDQFGLNTGDIDMADVFGRVSSASALAWGRASRA</sequence>
<gene>
    <name evidence="3" type="ORF">OI25_4284</name>
</gene>
<dbReference type="InterPro" id="IPR038765">
    <property type="entry name" value="Papain-like_cys_pep_sf"/>
</dbReference>
<dbReference type="PANTHER" id="PTHR11786:SF0">
    <property type="entry name" value="ARYLAMINE N-ACETYLTRANSFERASE 4-RELATED"/>
    <property type="match status" value="1"/>
</dbReference>
<organism evidence="3 4">
    <name type="scientific">Paraburkholderia fungorum</name>
    <dbReference type="NCBI Taxonomy" id="134537"/>
    <lineage>
        <taxon>Bacteria</taxon>
        <taxon>Pseudomonadati</taxon>
        <taxon>Pseudomonadota</taxon>
        <taxon>Betaproteobacteria</taxon>
        <taxon>Burkholderiales</taxon>
        <taxon>Burkholderiaceae</taxon>
        <taxon>Paraburkholderia</taxon>
    </lineage>
</organism>
<dbReference type="Gene3D" id="2.40.128.150">
    <property type="entry name" value="Cysteine proteinases"/>
    <property type="match status" value="1"/>
</dbReference>
<dbReference type="InterPro" id="IPR001447">
    <property type="entry name" value="Arylamine_N-AcTrfase"/>
</dbReference>
<dbReference type="RefSeq" id="WP_046570878.1">
    <property type="nucleotide sequence ID" value="NZ_CP010027.1"/>
</dbReference>